<dbReference type="PANTHER" id="PTHR14464">
    <property type="entry name" value="EXONUCLEASE V"/>
    <property type="match status" value="1"/>
</dbReference>
<feature type="region of interest" description="Disordered" evidence="2">
    <location>
        <begin position="40"/>
        <end position="74"/>
    </location>
</feature>
<dbReference type="GeneID" id="109709019"/>
<dbReference type="GO" id="GO:0005634">
    <property type="term" value="C:nucleus"/>
    <property type="evidence" value="ECO:0007669"/>
    <property type="project" value="TreeGrafter"/>
</dbReference>
<evidence type="ECO:0000313" key="4">
    <source>
        <dbReference type="RefSeq" id="XP_020086645.1"/>
    </source>
</evidence>
<dbReference type="AlphaFoldDB" id="A0A6P5EZW3"/>
<dbReference type="GO" id="GO:0045145">
    <property type="term" value="F:single-stranded DNA 5'-3' DNA exonuclease activity"/>
    <property type="evidence" value="ECO:0007669"/>
    <property type="project" value="InterPro"/>
</dbReference>
<gene>
    <name evidence="4" type="primary">LOC109709019</name>
</gene>
<dbReference type="InterPro" id="IPR019190">
    <property type="entry name" value="EXOV"/>
</dbReference>
<dbReference type="Pfam" id="PF09810">
    <property type="entry name" value="Exo5"/>
    <property type="match status" value="2"/>
</dbReference>
<evidence type="ECO:0000313" key="3">
    <source>
        <dbReference type="Proteomes" id="UP000515123"/>
    </source>
</evidence>
<evidence type="ECO:0000256" key="2">
    <source>
        <dbReference type="SAM" id="MobiDB-lite"/>
    </source>
</evidence>
<accession>A0A6P5EZW3</accession>
<dbReference type="Proteomes" id="UP000515123">
    <property type="component" value="Linkage group 4"/>
</dbReference>
<keyword evidence="3" id="KW-1185">Reference proteome</keyword>
<feature type="compositionally biased region" description="Low complexity" evidence="2">
    <location>
        <begin position="40"/>
        <end position="70"/>
    </location>
</feature>
<protein>
    <submittedName>
        <fullName evidence="4">Exonuclease V, chloroplastic isoform X1</fullName>
    </submittedName>
</protein>
<proteinExistence type="inferred from homology"/>
<reference evidence="3" key="1">
    <citation type="journal article" date="2015" name="Nat. Genet.">
        <title>The pineapple genome and the evolution of CAM photosynthesis.</title>
        <authorList>
            <person name="Ming R."/>
            <person name="VanBuren R."/>
            <person name="Wai C.M."/>
            <person name="Tang H."/>
            <person name="Schatz M.C."/>
            <person name="Bowers J.E."/>
            <person name="Lyons E."/>
            <person name="Wang M.L."/>
            <person name="Chen J."/>
            <person name="Biggers E."/>
            <person name="Zhang J."/>
            <person name="Huang L."/>
            <person name="Zhang L."/>
            <person name="Miao W."/>
            <person name="Zhang J."/>
            <person name="Ye Z."/>
            <person name="Miao C."/>
            <person name="Lin Z."/>
            <person name="Wang H."/>
            <person name="Zhou H."/>
            <person name="Yim W.C."/>
            <person name="Priest H.D."/>
            <person name="Zheng C."/>
            <person name="Woodhouse M."/>
            <person name="Edger P.P."/>
            <person name="Guyot R."/>
            <person name="Guo H.B."/>
            <person name="Guo H."/>
            <person name="Zheng G."/>
            <person name="Singh R."/>
            <person name="Sharma A."/>
            <person name="Min X."/>
            <person name="Zheng Y."/>
            <person name="Lee H."/>
            <person name="Gurtowski J."/>
            <person name="Sedlazeck F.J."/>
            <person name="Harkess A."/>
            <person name="McKain M.R."/>
            <person name="Liao Z."/>
            <person name="Fang J."/>
            <person name="Liu J."/>
            <person name="Zhang X."/>
            <person name="Zhang Q."/>
            <person name="Hu W."/>
            <person name="Qin Y."/>
            <person name="Wang K."/>
            <person name="Chen L.Y."/>
            <person name="Shirley N."/>
            <person name="Lin Y.R."/>
            <person name="Liu L.Y."/>
            <person name="Hernandez A.G."/>
            <person name="Wright C.L."/>
            <person name="Bulone V."/>
            <person name="Tuskan G.A."/>
            <person name="Heath K."/>
            <person name="Zee F."/>
            <person name="Moore P.H."/>
            <person name="Sunkar R."/>
            <person name="Leebens-Mack J.H."/>
            <person name="Mockler T."/>
            <person name="Bennetzen J.L."/>
            <person name="Freeling M."/>
            <person name="Sankoff D."/>
            <person name="Paterson A.H."/>
            <person name="Zhu X."/>
            <person name="Yang X."/>
            <person name="Smith J.A."/>
            <person name="Cushman J.C."/>
            <person name="Paull R.E."/>
            <person name="Yu Q."/>
        </authorList>
    </citation>
    <scope>NUCLEOTIDE SEQUENCE [LARGE SCALE GENOMIC DNA]</scope>
    <source>
        <strain evidence="3">cv. F153</strain>
    </source>
</reference>
<dbReference type="RefSeq" id="XP_020086645.1">
    <property type="nucleotide sequence ID" value="XM_020231056.1"/>
</dbReference>
<evidence type="ECO:0000256" key="1">
    <source>
        <dbReference type="ARBA" id="ARBA00009797"/>
    </source>
</evidence>
<reference evidence="4" key="2">
    <citation type="submission" date="2025-08" db="UniProtKB">
        <authorList>
            <consortium name="RefSeq"/>
        </authorList>
    </citation>
    <scope>IDENTIFICATION</scope>
    <source>
        <tissue evidence="4">Leaf</tissue>
    </source>
</reference>
<keyword evidence="4" id="KW-0269">Exonuclease</keyword>
<dbReference type="PANTHER" id="PTHR14464:SF4">
    <property type="entry name" value="EXONUCLEASE V"/>
    <property type="match status" value="1"/>
</dbReference>
<organism evidence="3 4">
    <name type="scientific">Ananas comosus</name>
    <name type="common">Pineapple</name>
    <name type="synonym">Ananas ananas</name>
    <dbReference type="NCBI Taxonomy" id="4615"/>
    <lineage>
        <taxon>Eukaryota</taxon>
        <taxon>Viridiplantae</taxon>
        <taxon>Streptophyta</taxon>
        <taxon>Embryophyta</taxon>
        <taxon>Tracheophyta</taxon>
        <taxon>Spermatophyta</taxon>
        <taxon>Magnoliopsida</taxon>
        <taxon>Liliopsida</taxon>
        <taxon>Poales</taxon>
        <taxon>Bromeliaceae</taxon>
        <taxon>Bromelioideae</taxon>
        <taxon>Ananas</taxon>
    </lineage>
</organism>
<keyword evidence="4" id="KW-0540">Nuclease</keyword>
<name>A0A6P5EZW3_ANACO</name>
<dbReference type="OrthoDB" id="354769at2759"/>
<keyword evidence="4" id="KW-0378">Hydrolase</keyword>
<comment type="similarity">
    <text evidence="1">Belongs to the EXO5 family.</text>
</comment>
<sequence length="462" mass="52851">MDDALSPAPLPISIPIEIVSEEEMAFLEAALAAALPCALSPSSSSPRGRRAASSLSRCAAAPPPHSSSAADIEDSLATSAPRRSLLHRFRSKRALMVTDVTAAEWCEKQMEFVLLHGKPRRTKAMKAGSDRHAQLENEVIEKVDIVIKSVEESWAVKFMNFIIGANQLLFEGLTRELPVIGVVEGTWMIGVIDEIRLPLDKAIPNPIIVDTKTRHKATLPSEAQKRNARLQLMCYKYLWDSLTAEQFSTYDFFSYFNLNPQYNLSGIVKEYISSLGFHVKIIGNPYNCWLIWHEKTTHYETLFRSGDGASQATEQRRQCRIHLPSHLITWNLSSGKKGKKKSEKWKHSQISYYILNIAMTLSIKMFHLQTLEDVFTYFRETCCLLPPSQEQLLLRYELQSDNSLLEEYFFSYDPIWFKDQVQECLKFWLGEREAKFVSEDEKWKCHFCKFTSTCPMTAIPEK</sequence>
<dbReference type="GO" id="GO:0036297">
    <property type="term" value="P:interstrand cross-link repair"/>
    <property type="evidence" value="ECO:0007669"/>
    <property type="project" value="TreeGrafter"/>
</dbReference>